<keyword evidence="1 4" id="KW-0378">Hydrolase</keyword>
<dbReference type="InterPro" id="IPR002933">
    <property type="entry name" value="Peptidase_M20"/>
</dbReference>
<dbReference type="Gene3D" id="3.30.70.360">
    <property type="match status" value="1"/>
</dbReference>
<evidence type="ECO:0000256" key="2">
    <source>
        <dbReference type="PIRSR" id="PIRSR005962-1"/>
    </source>
</evidence>
<protein>
    <submittedName>
        <fullName evidence="4">Hippurate hydrolase</fullName>
    </submittedName>
</protein>
<comment type="cofactor">
    <cofactor evidence="2">
        <name>Mn(2+)</name>
        <dbReference type="ChEBI" id="CHEBI:29035"/>
    </cofactor>
    <text evidence="2">The Mn(2+) ion enhances activity.</text>
</comment>
<dbReference type="Pfam" id="PF07687">
    <property type="entry name" value="M20_dimer"/>
    <property type="match status" value="1"/>
</dbReference>
<evidence type="ECO:0000313" key="5">
    <source>
        <dbReference type="Proteomes" id="UP000184485"/>
    </source>
</evidence>
<dbReference type="InterPro" id="IPR011650">
    <property type="entry name" value="Peptidase_M20_dimer"/>
</dbReference>
<dbReference type="FunFam" id="3.30.70.360:FF:000001">
    <property type="entry name" value="N-acetyldiaminopimelate deacetylase"/>
    <property type="match status" value="1"/>
</dbReference>
<feature type="binding site" evidence="2">
    <location>
        <position position="104"/>
    </location>
    <ligand>
        <name>Mn(2+)</name>
        <dbReference type="ChEBI" id="CHEBI:29035"/>
        <label>2</label>
    </ligand>
</feature>
<organism evidence="4 5">
    <name type="scientific">Kaistia soli DSM 19436</name>
    <dbReference type="NCBI Taxonomy" id="1122133"/>
    <lineage>
        <taxon>Bacteria</taxon>
        <taxon>Pseudomonadati</taxon>
        <taxon>Pseudomonadota</taxon>
        <taxon>Alphaproteobacteria</taxon>
        <taxon>Hyphomicrobiales</taxon>
        <taxon>Kaistiaceae</taxon>
        <taxon>Kaistia</taxon>
    </lineage>
</organism>
<dbReference type="Pfam" id="PF01546">
    <property type="entry name" value="Peptidase_M20"/>
    <property type="match status" value="1"/>
</dbReference>
<dbReference type="PANTHER" id="PTHR11014:SF63">
    <property type="entry name" value="METALLOPEPTIDASE, PUTATIVE (AFU_ORTHOLOGUE AFUA_6G09600)-RELATED"/>
    <property type="match status" value="1"/>
</dbReference>
<dbReference type="GO" id="GO:0046872">
    <property type="term" value="F:metal ion binding"/>
    <property type="evidence" value="ECO:0007669"/>
    <property type="project" value="UniProtKB-KW"/>
</dbReference>
<feature type="binding site" evidence="2">
    <location>
        <position position="361"/>
    </location>
    <ligand>
        <name>Mn(2+)</name>
        <dbReference type="ChEBI" id="CHEBI:29035"/>
        <label>2</label>
    </ligand>
</feature>
<dbReference type="CDD" id="cd05666">
    <property type="entry name" value="M20_Acy1-like"/>
    <property type="match status" value="1"/>
</dbReference>
<dbReference type="Gene3D" id="3.40.630.10">
    <property type="entry name" value="Zn peptidases"/>
    <property type="match status" value="1"/>
</dbReference>
<dbReference type="PANTHER" id="PTHR11014">
    <property type="entry name" value="PEPTIDASE M20 FAMILY MEMBER"/>
    <property type="match status" value="1"/>
</dbReference>
<keyword evidence="2" id="KW-0464">Manganese</keyword>
<evidence type="ECO:0000256" key="1">
    <source>
        <dbReference type="ARBA" id="ARBA00022801"/>
    </source>
</evidence>
<dbReference type="PIRSF" id="PIRSF005962">
    <property type="entry name" value="Pept_M20D_amidohydro"/>
    <property type="match status" value="1"/>
</dbReference>
<dbReference type="AlphaFoldDB" id="A0A1M5G3A1"/>
<dbReference type="OrthoDB" id="9777385at2"/>
<gene>
    <name evidence="4" type="ORF">SAMN02745157_3265</name>
</gene>
<accession>A0A1M5G3A1</accession>
<feature type="binding site" evidence="2">
    <location>
        <position position="102"/>
    </location>
    <ligand>
        <name>Mn(2+)</name>
        <dbReference type="ChEBI" id="CHEBI:29035"/>
        <label>2</label>
    </ligand>
</feature>
<dbReference type="SUPFAM" id="SSF53187">
    <property type="entry name" value="Zn-dependent exopeptidases"/>
    <property type="match status" value="1"/>
</dbReference>
<keyword evidence="5" id="KW-1185">Reference proteome</keyword>
<evidence type="ECO:0000259" key="3">
    <source>
        <dbReference type="Pfam" id="PF07687"/>
    </source>
</evidence>
<name>A0A1M5G3A1_9HYPH</name>
<feature type="binding site" evidence="2">
    <location>
        <position position="137"/>
    </location>
    <ligand>
        <name>Mn(2+)</name>
        <dbReference type="ChEBI" id="CHEBI:29035"/>
        <label>2</label>
    </ligand>
</feature>
<dbReference type="InterPro" id="IPR036264">
    <property type="entry name" value="Bact_exopeptidase_dim_dom"/>
</dbReference>
<feature type="binding site" evidence="2">
    <location>
        <position position="163"/>
    </location>
    <ligand>
        <name>Mn(2+)</name>
        <dbReference type="ChEBI" id="CHEBI:29035"/>
        <label>2</label>
    </ligand>
</feature>
<keyword evidence="2" id="KW-0479">Metal-binding</keyword>
<sequence length="392" mass="42098">MPIVNRIADFHADMTAWRQDLHRHPELALEEHRTSAVIQERLKEFGVDEIITGFAGTGVVGVIHGAKPGRAIGLRADIDALPIHEESGVPHASTTAGVMHACGHDGHTAMLLGAARYLAETRNFDGTVYAIFQPAEELHGGGGMMVREGLFERCPMDLVFGMHNWPKAPAGEFLWRVGPTMAAVSRFTITITGRGAHGAQPHDGVDPIVVAGAIVAALQSVVARNVPPLESAVVTVGEIRGGGAFNVIPSEVMMRGTTRWYLPEIGDLVESAMQRIVRATAEAYGATAELIYERTYPATINDGPATELSKRAAEAVAGARGVSELPQPTMGGEDFSFMLNAKQGSYIMLGSARTDEDPQLHHPRYDFNDEVLPVGASYWATLAEQLLPRSAP</sequence>
<dbReference type="GO" id="GO:0050118">
    <property type="term" value="F:N-acetyldiaminopimelate deacetylase activity"/>
    <property type="evidence" value="ECO:0007669"/>
    <property type="project" value="UniProtKB-ARBA"/>
</dbReference>
<dbReference type="Proteomes" id="UP000184485">
    <property type="component" value="Unassembled WGS sequence"/>
</dbReference>
<proteinExistence type="predicted"/>
<dbReference type="EMBL" id="FQUP01000003">
    <property type="protein sequence ID" value="SHF98208.1"/>
    <property type="molecule type" value="Genomic_DNA"/>
</dbReference>
<dbReference type="InterPro" id="IPR017439">
    <property type="entry name" value="Amidohydrolase"/>
</dbReference>
<dbReference type="RefSeq" id="WP_073054730.1">
    <property type="nucleotide sequence ID" value="NZ_FQUP01000003.1"/>
</dbReference>
<dbReference type="SUPFAM" id="SSF55031">
    <property type="entry name" value="Bacterial exopeptidase dimerisation domain"/>
    <property type="match status" value="1"/>
</dbReference>
<reference evidence="4 5" key="1">
    <citation type="submission" date="2016-11" db="EMBL/GenBank/DDBJ databases">
        <authorList>
            <person name="Jaros S."/>
            <person name="Januszkiewicz K."/>
            <person name="Wedrychowicz H."/>
        </authorList>
    </citation>
    <scope>NUCLEOTIDE SEQUENCE [LARGE SCALE GENOMIC DNA]</scope>
    <source>
        <strain evidence="4 5">DSM 19436</strain>
    </source>
</reference>
<dbReference type="NCBIfam" id="TIGR01891">
    <property type="entry name" value="amidohydrolases"/>
    <property type="match status" value="1"/>
</dbReference>
<dbReference type="GO" id="GO:0019877">
    <property type="term" value="P:diaminopimelate biosynthetic process"/>
    <property type="evidence" value="ECO:0007669"/>
    <property type="project" value="UniProtKB-ARBA"/>
</dbReference>
<dbReference type="STRING" id="1122133.SAMN02745157_3265"/>
<evidence type="ECO:0000313" key="4">
    <source>
        <dbReference type="EMBL" id="SHF98208.1"/>
    </source>
</evidence>
<feature type="domain" description="Peptidase M20 dimerisation" evidence="3">
    <location>
        <begin position="186"/>
        <end position="282"/>
    </location>
</feature>